<dbReference type="InterPro" id="IPR011006">
    <property type="entry name" value="CheY-like_superfamily"/>
</dbReference>
<protein>
    <recommendedName>
        <fullName evidence="2">histidine kinase</fullName>
        <ecNumber evidence="2">2.7.13.3</ecNumber>
    </recommendedName>
</protein>
<dbReference type="InterPro" id="IPR000700">
    <property type="entry name" value="PAS-assoc_C"/>
</dbReference>
<evidence type="ECO:0000256" key="3">
    <source>
        <dbReference type="ARBA" id="ARBA00022553"/>
    </source>
</evidence>
<dbReference type="GO" id="GO:0000155">
    <property type="term" value="F:phosphorelay sensor kinase activity"/>
    <property type="evidence" value="ECO:0007669"/>
    <property type="project" value="InterPro"/>
</dbReference>
<keyword evidence="7" id="KW-0175">Coiled coil</keyword>
<dbReference type="InterPro" id="IPR005467">
    <property type="entry name" value="His_kinase_dom"/>
</dbReference>
<dbReference type="PROSITE" id="PS50112">
    <property type="entry name" value="PAS"/>
    <property type="match status" value="1"/>
</dbReference>
<dbReference type="GO" id="GO:0009927">
    <property type="term" value="F:histidine phosphotransfer kinase activity"/>
    <property type="evidence" value="ECO:0007669"/>
    <property type="project" value="TreeGrafter"/>
</dbReference>
<comment type="catalytic activity">
    <reaction evidence="1">
        <text>ATP + protein L-histidine = ADP + protein N-phospho-L-histidine.</text>
        <dbReference type="EC" id="2.7.13.3"/>
    </reaction>
</comment>
<dbReference type="Pfam" id="PF12860">
    <property type="entry name" value="PAS_7"/>
    <property type="match status" value="2"/>
</dbReference>
<dbReference type="CDD" id="cd00130">
    <property type="entry name" value="PAS"/>
    <property type="match status" value="1"/>
</dbReference>
<dbReference type="EC" id="2.7.13.3" evidence="2"/>
<dbReference type="InterPro" id="IPR003661">
    <property type="entry name" value="HisK_dim/P_dom"/>
</dbReference>
<dbReference type="AlphaFoldDB" id="A0A858R4U2"/>
<dbReference type="SMART" id="SM00387">
    <property type="entry name" value="HATPase_c"/>
    <property type="match status" value="1"/>
</dbReference>
<dbReference type="Pfam" id="PF02518">
    <property type="entry name" value="HATPase_c"/>
    <property type="match status" value="1"/>
</dbReference>
<keyword evidence="5" id="KW-0418">Kinase</keyword>
<dbReference type="EMBL" id="CP051775">
    <property type="protein sequence ID" value="QJE72203.1"/>
    <property type="molecule type" value="Genomic_DNA"/>
</dbReference>
<dbReference type="InterPro" id="IPR000014">
    <property type="entry name" value="PAS"/>
</dbReference>
<gene>
    <name evidence="12" type="ORF">HHL28_03000</name>
</gene>
<dbReference type="SUPFAM" id="SSF55874">
    <property type="entry name" value="ATPase domain of HSP90 chaperone/DNA topoisomerase II/histidine kinase"/>
    <property type="match status" value="1"/>
</dbReference>
<dbReference type="Pfam" id="PF08448">
    <property type="entry name" value="PAS_4"/>
    <property type="match status" value="1"/>
</dbReference>
<dbReference type="Gene3D" id="3.30.450.20">
    <property type="entry name" value="PAS domain"/>
    <property type="match status" value="3"/>
</dbReference>
<name>A0A858R4U2_9PROT</name>
<keyword evidence="3 6" id="KW-0597">Phosphoprotein</keyword>
<accession>A0A858R4U2</accession>
<dbReference type="PROSITE" id="PS50110">
    <property type="entry name" value="RESPONSE_REGULATORY"/>
    <property type="match status" value="1"/>
</dbReference>
<organism evidence="12 13">
    <name type="scientific">Aerophototrophica crusticola</name>
    <dbReference type="NCBI Taxonomy" id="1709002"/>
    <lineage>
        <taxon>Bacteria</taxon>
        <taxon>Pseudomonadati</taxon>
        <taxon>Pseudomonadota</taxon>
        <taxon>Alphaproteobacteria</taxon>
        <taxon>Rhodospirillales</taxon>
        <taxon>Rhodospirillaceae</taxon>
        <taxon>Aerophototrophica</taxon>
    </lineage>
</organism>
<feature type="domain" description="PAS" evidence="10">
    <location>
        <begin position="354"/>
        <end position="424"/>
    </location>
</feature>
<evidence type="ECO:0000256" key="1">
    <source>
        <dbReference type="ARBA" id="ARBA00000085"/>
    </source>
</evidence>
<evidence type="ECO:0000313" key="13">
    <source>
        <dbReference type="Proteomes" id="UP000501891"/>
    </source>
</evidence>
<dbReference type="PROSITE" id="PS50109">
    <property type="entry name" value="HIS_KIN"/>
    <property type="match status" value="1"/>
</dbReference>
<proteinExistence type="predicted"/>
<dbReference type="PRINTS" id="PR00344">
    <property type="entry name" value="BCTRLSENSOR"/>
</dbReference>
<dbReference type="InterPro" id="IPR013656">
    <property type="entry name" value="PAS_4"/>
</dbReference>
<dbReference type="InterPro" id="IPR003594">
    <property type="entry name" value="HATPase_dom"/>
</dbReference>
<sequence length="890" mass="98840">MTARFADLPLPANQPETSEQARIQELERENFKLRRINKALMDRVERSMDFQGNAFSLFQTAIVLETKVRDRTQQLEETLRELEASNAELARAKETAETAQTRLKEAIESVNEGFALFDRNDRLVLCNKTYLGLWPAIADRIRPGISFTEIAALAAQQRSVISALVAPDRWVNERLAQHAEADGAHVHALSDGRWIQINERRTRDGGIVGIYTDITDVKEHDARERARELAEKSVLLQATLDNIPQGVCVYDKDLRLVAWNDSYVRLLDLPPDVVHDDATYGDFLRHNAGLGDRGFPAEATAWDPGDPHPLSFEQAWHNGLMLEVRRNPMPGGGFVTTYTDITERKRIEQALRDGEQRIRLITDAMPALIAYVDAGETYRFVNRRYGDLFKRPREQIIGTTMRDLLGPQAYEVRQPHVRAVMAGAETRFELEWPLPEGGKRYSQAAYIPHFAPDGEVVGFFSLIQDVTERRAAADALREANEGLERRVAERTAALTQVNRQLFQEIAERQQVEQALREAKTAAEQANLSKTKFLAAASHDLLQPLNAARLFVSALCDMDQEPASRVLVEKTDAALLSVEDLLEALLDISKLDAGVVQPQVDDFPLSALLTSMQQEYAPVASERGLKFSVVPSKAVVHSDIRLLRRILQNFVSNALRYTRRGRVLVGCRRVPEGLRIDVVDTGPGIPLDKQQEIFEEFRRLDTDRPAGRDRGMGLGLAIVQRAGRMLNHPIGVTSVVGKGSVFSVTVPLGKRPSPPVSPRPAATSVRSPLTGAKVLVIDNEHAILDGMGALLKGWGCQVEVASSGIEAMDALVRFQSPPDVIIADYHLEDGALGVDEIATVRRACARPVPGLVITANRTAEVHEKVQEHGLPVLTKPVKPAQLRALMTQLLA</sequence>
<keyword evidence="4" id="KW-0808">Transferase</keyword>
<dbReference type="PANTHER" id="PTHR43047:SF9">
    <property type="entry name" value="HISTIDINE KINASE"/>
    <property type="match status" value="1"/>
</dbReference>
<dbReference type="SUPFAM" id="SSF55785">
    <property type="entry name" value="PYP-like sensor domain (PAS domain)"/>
    <property type="match status" value="3"/>
</dbReference>
<dbReference type="CDD" id="cd00082">
    <property type="entry name" value="HisKA"/>
    <property type="match status" value="1"/>
</dbReference>
<evidence type="ECO:0000256" key="5">
    <source>
        <dbReference type="ARBA" id="ARBA00022777"/>
    </source>
</evidence>
<dbReference type="GO" id="GO:0005886">
    <property type="term" value="C:plasma membrane"/>
    <property type="evidence" value="ECO:0007669"/>
    <property type="project" value="TreeGrafter"/>
</dbReference>
<reference evidence="12" key="1">
    <citation type="submission" date="2020-04" db="EMBL/GenBank/DDBJ databases">
        <title>A desert anoxygenic phototrophic bacterium fixes CO2 using RubisCO under aerobic conditions.</title>
        <authorList>
            <person name="Tang K."/>
        </authorList>
    </citation>
    <scope>NUCLEOTIDE SEQUENCE [LARGE SCALE GENOMIC DNA]</scope>
    <source>
        <strain evidence="12">MIMtkB3</strain>
    </source>
</reference>
<dbReference type="InterPro" id="IPR001789">
    <property type="entry name" value="Sig_transdc_resp-reg_receiver"/>
</dbReference>
<evidence type="ECO:0000259" key="10">
    <source>
        <dbReference type="PROSITE" id="PS50112"/>
    </source>
</evidence>
<dbReference type="InterPro" id="IPR004358">
    <property type="entry name" value="Sig_transdc_His_kin-like_C"/>
</dbReference>
<dbReference type="Pfam" id="PF00512">
    <property type="entry name" value="HisKA"/>
    <property type="match status" value="1"/>
</dbReference>
<dbReference type="Gene3D" id="1.10.287.130">
    <property type="match status" value="1"/>
</dbReference>
<feature type="modified residue" description="4-aspartylphosphate" evidence="6">
    <location>
        <position position="823"/>
    </location>
</feature>
<dbReference type="InterPro" id="IPR035965">
    <property type="entry name" value="PAS-like_dom_sf"/>
</dbReference>
<feature type="domain" description="Response regulatory" evidence="9">
    <location>
        <begin position="772"/>
        <end position="889"/>
    </location>
</feature>
<dbReference type="SMART" id="SM00388">
    <property type="entry name" value="HisKA"/>
    <property type="match status" value="1"/>
</dbReference>
<dbReference type="SMART" id="SM00091">
    <property type="entry name" value="PAS"/>
    <property type="match status" value="3"/>
</dbReference>
<dbReference type="InterPro" id="IPR036097">
    <property type="entry name" value="HisK_dim/P_sf"/>
</dbReference>
<dbReference type="Gene3D" id="3.40.50.2300">
    <property type="match status" value="1"/>
</dbReference>
<evidence type="ECO:0000256" key="7">
    <source>
        <dbReference type="SAM" id="Coils"/>
    </source>
</evidence>
<dbReference type="NCBIfam" id="TIGR00229">
    <property type="entry name" value="sensory_box"/>
    <property type="match status" value="1"/>
</dbReference>
<dbReference type="SUPFAM" id="SSF52172">
    <property type="entry name" value="CheY-like"/>
    <property type="match status" value="1"/>
</dbReference>
<feature type="domain" description="Histidine kinase" evidence="8">
    <location>
        <begin position="535"/>
        <end position="749"/>
    </location>
</feature>
<dbReference type="SUPFAM" id="SSF47384">
    <property type="entry name" value="Homodimeric domain of signal transducing histidine kinase"/>
    <property type="match status" value="1"/>
</dbReference>
<evidence type="ECO:0000256" key="4">
    <source>
        <dbReference type="ARBA" id="ARBA00022679"/>
    </source>
</evidence>
<dbReference type="Gene3D" id="3.30.565.10">
    <property type="entry name" value="Histidine kinase-like ATPase, C-terminal domain"/>
    <property type="match status" value="1"/>
</dbReference>
<dbReference type="NCBIfam" id="NF041832">
    <property type="entry name" value="near_NosP_CTERM"/>
    <property type="match status" value="1"/>
</dbReference>
<evidence type="ECO:0000259" key="11">
    <source>
        <dbReference type="PROSITE" id="PS50113"/>
    </source>
</evidence>
<dbReference type="SMART" id="SM00448">
    <property type="entry name" value="REC"/>
    <property type="match status" value="1"/>
</dbReference>
<dbReference type="KEGG" id="acru:HHL28_03000"/>
<feature type="domain" description="PAC" evidence="11">
    <location>
        <begin position="426"/>
        <end position="478"/>
    </location>
</feature>
<dbReference type="Pfam" id="PF00072">
    <property type="entry name" value="Response_reg"/>
    <property type="match status" value="1"/>
</dbReference>
<evidence type="ECO:0000259" key="8">
    <source>
        <dbReference type="PROSITE" id="PS50109"/>
    </source>
</evidence>
<dbReference type="InterPro" id="IPR036890">
    <property type="entry name" value="HATPase_C_sf"/>
</dbReference>
<evidence type="ECO:0000256" key="2">
    <source>
        <dbReference type="ARBA" id="ARBA00012438"/>
    </source>
</evidence>
<dbReference type="PROSITE" id="PS50113">
    <property type="entry name" value="PAC"/>
    <property type="match status" value="1"/>
</dbReference>
<feature type="coiled-coil region" evidence="7">
    <location>
        <begin position="23"/>
        <end position="109"/>
    </location>
</feature>
<dbReference type="PANTHER" id="PTHR43047">
    <property type="entry name" value="TWO-COMPONENT HISTIDINE PROTEIN KINASE"/>
    <property type="match status" value="1"/>
</dbReference>
<evidence type="ECO:0000256" key="6">
    <source>
        <dbReference type="PROSITE-ProRule" id="PRU00169"/>
    </source>
</evidence>
<evidence type="ECO:0000313" key="12">
    <source>
        <dbReference type="EMBL" id="QJE72203.1"/>
    </source>
</evidence>
<feature type="coiled-coil region" evidence="7">
    <location>
        <begin position="466"/>
        <end position="528"/>
    </location>
</feature>
<keyword evidence="13" id="KW-1185">Reference proteome</keyword>
<evidence type="ECO:0000259" key="9">
    <source>
        <dbReference type="PROSITE" id="PS50110"/>
    </source>
</evidence>
<dbReference type="Proteomes" id="UP000501891">
    <property type="component" value="Chromosome"/>
</dbReference>
<dbReference type="FunFam" id="3.30.565.10:FF:000049">
    <property type="entry name" value="Two-component sensor histidine kinase"/>
    <property type="match status" value="1"/>
</dbReference>